<dbReference type="InterPro" id="IPR036390">
    <property type="entry name" value="WH_DNA-bd_sf"/>
</dbReference>
<evidence type="ECO:0000256" key="2">
    <source>
        <dbReference type="ARBA" id="ARBA00023015"/>
    </source>
</evidence>
<organism evidence="6 7">
    <name type="scientific">Pseudomonas typographi</name>
    <dbReference type="NCBI Taxonomy" id="2715964"/>
    <lineage>
        <taxon>Bacteria</taxon>
        <taxon>Pseudomonadati</taxon>
        <taxon>Pseudomonadota</taxon>
        <taxon>Gammaproteobacteria</taxon>
        <taxon>Pseudomonadales</taxon>
        <taxon>Pseudomonadaceae</taxon>
        <taxon>Pseudomonas</taxon>
    </lineage>
</organism>
<keyword evidence="2" id="KW-0805">Transcription regulation</keyword>
<dbReference type="Gene3D" id="1.10.10.10">
    <property type="entry name" value="Winged helix-like DNA-binding domain superfamily/Winged helix DNA-binding domain"/>
    <property type="match status" value="1"/>
</dbReference>
<protein>
    <submittedName>
        <fullName evidence="6">LysR family transcriptional regulator</fullName>
    </submittedName>
</protein>
<dbReference type="Pfam" id="PF00126">
    <property type="entry name" value="HTH_1"/>
    <property type="match status" value="1"/>
</dbReference>
<dbReference type="Pfam" id="PF03466">
    <property type="entry name" value="LysR_substrate"/>
    <property type="match status" value="1"/>
</dbReference>
<comment type="similarity">
    <text evidence="1">Belongs to the LysR transcriptional regulatory family.</text>
</comment>
<evidence type="ECO:0000259" key="5">
    <source>
        <dbReference type="PROSITE" id="PS50931"/>
    </source>
</evidence>
<dbReference type="RefSeq" id="WP_190422865.1">
    <property type="nucleotide sequence ID" value="NZ_JAAOCA010000022.1"/>
</dbReference>
<dbReference type="Proteomes" id="UP000805841">
    <property type="component" value="Unassembled WGS sequence"/>
</dbReference>
<feature type="domain" description="HTH lysR-type" evidence="5">
    <location>
        <begin position="1"/>
        <end position="59"/>
    </location>
</feature>
<keyword evidence="3" id="KW-0238">DNA-binding</keyword>
<evidence type="ECO:0000256" key="3">
    <source>
        <dbReference type="ARBA" id="ARBA00023125"/>
    </source>
</evidence>
<keyword evidence="7" id="KW-1185">Reference proteome</keyword>
<dbReference type="Gene3D" id="3.40.190.10">
    <property type="entry name" value="Periplasmic binding protein-like II"/>
    <property type="match status" value="2"/>
</dbReference>
<name>A0ABR7Z549_9PSED</name>
<dbReference type="InterPro" id="IPR005119">
    <property type="entry name" value="LysR_subst-bd"/>
</dbReference>
<dbReference type="SUPFAM" id="SSF53850">
    <property type="entry name" value="Periplasmic binding protein-like II"/>
    <property type="match status" value="1"/>
</dbReference>
<comment type="caution">
    <text evidence="6">The sequence shown here is derived from an EMBL/GenBank/DDBJ whole genome shotgun (WGS) entry which is preliminary data.</text>
</comment>
<dbReference type="PANTHER" id="PTHR30126:SF6">
    <property type="entry name" value="HTH-TYPE TRANSCRIPTIONAL REGULATOR CYSB-RELATED"/>
    <property type="match status" value="1"/>
</dbReference>
<reference evidence="6 7" key="1">
    <citation type="journal article" date="2020" name="Insects">
        <title>Bacteria Belonging to Pseudomonas typographi sp. nov. from the Bark Beetle Ips typographus Have Genomic Potential to Aid in the Host Ecology.</title>
        <authorList>
            <person name="Peral-Aranega E."/>
            <person name="Saati-Santamaria Z."/>
            <person name="Kolarik M."/>
            <person name="Rivas R."/>
            <person name="Garcia-Fraile P."/>
        </authorList>
    </citation>
    <scope>NUCLEOTIDE SEQUENCE [LARGE SCALE GENOMIC DNA]</scope>
    <source>
        <strain evidence="6 7">CA3A</strain>
    </source>
</reference>
<dbReference type="InterPro" id="IPR000847">
    <property type="entry name" value="LysR_HTH_N"/>
</dbReference>
<proteinExistence type="inferred from homology"/>
<accession>A0ABR7Z549</accession>
<dbReference type="EMBL" id="JAAOCA010000022">
    <property type="protein sequence ID" value="MBD1600502.1"/>
    <property type="molecule type" value="Genomic_DNA"/>
</dbReference>
<evidence type="ECO:0000313" key="6">
    <source>
        <dbReference type="EMBL" id="MBD1600502.1"/>
    </source>
</evidence>
<gene>
    <name evidence="6" type="ORF">HAQ05_17560</name>
</gene>
<dbReference type="InterPro" id="IPR036388">
    <property type="entry name" value="WH-like_DNA-bd_sf"/>
</dbReference>
<keyword evidence="4" id="KW-0804">Transcription</keyword>
<evidence type="ECO:0000313" key="7">
    <source>
        <dbReference type="Proteomes" id="UP000805841"/>
    </source>
</evidence>
<evidence type="ECO:0000256" key="4">
    <source>
        <dbReference type="ARBA" id="ARBA00023163"/>
    </source>
</evidence>
<dbReference type="PROSITE" id="PS50931">
    <property type="entry name" value="HTH_LYSR"/>
    <property type="match status" value="1"/>
</dbReference>
<evidence type="ECO:0000256" key="1">
    <source>
        <dbReference type="ARBA" id="ARBA00009437"/>
    </source>
</evidence>
<dbReference type="SUPFAM" id="SSF46785">
    <property type="entry name" value="Winged helix' DNA-binding domain"/>
    <property type="match status" value="1"/>
</dbReference>
<sequence>MNIQQLKFLVELTRNDFNVSHVAKALCTSQPNVSMNLASLEQELGIRVLKRKHRRIIGFTEHGELIATSARTIVAEVDRIIDISEKSKSKSEVLRVITTHSQARYLLPDVIERFIKEFPNVRITILQGRNDEIVDSLISGQADIGLFNFLVTKHVDLVFIPYGKCDRLIIAPVGHEIEQYDHPSLDQLTLYPMVIYEPATSNSQVVGTLERISKDSPQVIHCTNTDVVKSYVKRGIGISVIPDFVYSPAEDQGLIAINASHLFSSPNLYAVLKRQKITNARIYDFLRALSVGLPRSVVDAAVFGEAPGEVEA</sequence>
<dbReference type="PANTHER" id="PTHR30126">
    <property type="entry name" value="HTH-TYPE TRANSCRIPTIONAL REGULATOR"/>
    <property type="match status" value="1"/>
</dbReference>